<evidence type="ECO:0000313" key="10">
    <source>
        <dbReference type="Proteomes" id="UP000294614"/>
    </source>
</evidence>
<feature type="transmembrane region" description="Helical" evidence="7">
    <location>
        <begin position="42"/>
        <end position="70"/>
    </location>
</feature>
<dbReference type="PROSITE" id="PS51379">
    <property type="entry name" value="4FE4S_FER_2"/>
    <property type="match status" value="1"/>
</dbReference>
<accession>A0A4R1K8J8</accession>
<dbReference type="Gene3D" id="3.30.70.20">
    <property type="match status" value="1"/>
</dbReference>
<dbReference type="Gene3D" id="2.60.40.10">
    <property type="entry name" value="Immunoglobulins"/>
    <property type="match status" value="1"/>
</dbReference>
<feature type="domain" description="4Fe-4S ferredoxin-type" evidence="8">
    <location>
        <begin position="189"/>
        <end position="220"/>
    </location>
</feature>
<keyword evidence="7" id="KW-1133">Transmembrane helix</keyword>
<dbReference type="AlphaFoldDB" id="A0A4R1K8J8"/>
<keyword evidence="5" id="KW-0408">Iron</keyword>
<evidence type="ECO:0000256" key="6">
    <source>
        <dbReference type="ARBA" id="ARBA00023014"/>
    </source>
</evidence>
<keyword evidence="1" id="KW-0813">Transport</keyword>
<evidence type="ECO:0000256" key="1">
    <source>
        <dbReference type="ARBA" id="ARBA00022448"/>
    </source>
</evidence>
<evidence type="ECO:0000256" key="7">
    <source>
        <dbReference type="SAM" id="Phobius"/>
    </source>
</evidence>
<dbReference type="InterPro" id="IPR051684">
    <property type="entry name" value="Electron_Trans/Redox"/>
</dbReference>
<sequence length="405" mass="46912">MINLQRYRWAVRLFNTALFILLPFITINGQSALRFDIPSLRLFFFGTSVWIENFFIVLIFTFFITFLGILVTQLYGRIWCGWFCPHTVMINLTWFFDRKKQTLIQKVISHILVFAISTVISVTIVFYFVSPYDFFRDLAAGTLSPVTAWFCIVITAITYLSFVLIRYKFCTTVCPYSKLQSIMFDKNTLIVAFDPATADRCIKCNACVKTCPVGLDIRKGLVSACINCGRCITACAKVMQKKEHPSLVHYIYGFEKEKKPFRVNVLITGIVTLVFLSIFVWMAATTKPFEFQVLPNQQFMPREKDDRIINSYELIIKNISDKELTFDISVEGTDDYELQYEKPFSVKPAETVKRTAFLFIEEDELEDFPILSLKMSAKSDNAEMKPIESEFSFRRPIKAKRKVTE</sequence>
<evidence type="ECO:0000256" key="5">
    <source>
        <dbReference type="ARBA" id="ARBA00023004"/>
    </source>
</evidence>
<keyword evidence="2" id="KW-0004">4Fe-4S</keyword>
<dbReference type="Pfam" id="PF11614">
    <property type="entry name" value="FixG_C"/>
    <property type="match status" value="1"/>
</dbReference>
<dbReference type="OrthoDB" id="9811700at2"/>
<dbReference type="PANTHER" id="PTHR30176">
    <property type="entry name" value="FERREDOXIN-TYPE PROTEIN NAPH"/>
    <property type="match status" value="1"/>
</dbReference>
<dbReference type="SUPFAM" id="SSF54862">
    <property type="entry name" value="4Fe-4S ferredoxins"/>
    <property type="match status" value="1"/>
</dbReference>
<keyword evidence="6" id="KW-0411">Iron-sulfur</keyword>
<feature type="transmembrane region" description="Helical" evidence="7">
    <location>
        <begin position="263"/>
        <end position="284"/>
    </location>
</feature>
<dbReference type="GO" id="GO:0051539">
    <property type="term" value="F:4 iron, 4 sulfur cluster binding"/>
    <property type="evidence" value="ECO:0007669"/>
    <property type="project" value="UniProtKB-KW"/>
</dbReference>
<dbReference type="Pfam" id="PF12801">
    <property type="entry name" value="Fer4_5"/>
    <property type="match status" value="1"/>
</dbReference>
<evidence type="ECO:0000256" key="4">
    <source>
        <dbReference type="ARBA" id="ARBA00022982"/>
    </source>
</evidence>
<keyword evidence="3" id="KW-0479">Metal-binding</keyword>
<keyword evidence="4" id="KW-0249">Electron transport</keyword>
<dbReference type="PANTHER" id="PTHR30176:SF3">
    <property type="entry name" value="FERREDOXIN-TYPE PROTEIN NAPH"/>
    <property type="match status" value="1"/>
</dbReference>
<dbReference type="RefSeq" id="WP_132873549.1">
    <property type="nucleotide sequence ID" value="NZ_SMGG01000004.1"/>
</dbReference>
<proteinExistence type="predicted"/>
<protein>
    <submittedName>
        <fullName evidence="9">Cytochrome c oxidase accessory protein FixG</fullName>
    </submittedName>
</protein>
<evidence type="ECO:0000259" key="8">
    <source>
        <dbReference type="PROSITE" id="PS51379"/>
    </source>
</evidence>
<dbReference type="PROSITE" id="PS00198">
    <property type="entry name" value="4FE4S_FER_1"/>
    <property type="match status" value="1"/>
</dbReference>
<organism evidence="9 10">
    <name type="scientific">Seleniivibrio woodruffii</name>
    <dbReference type="NCBI Taxonomy" id="1078050"/>
    <lineage>
        <taxon>Bacteria</taxon>
        <taxon>Pseudomonadati</taxon>
        <taxon>Deferribacterota</taxon>
        <taxon>Deferribacteres</taxon>
        <taxon>Deferribacterales</taxon>
        <taxon>Geovibrionaceae</taxon>
        <taxon>Seleniivibrio</taxon>
    </lineage>
</organism>
<dbReference type="Proteomes" id="UP000294614">
    <property type="component" value="Unassembled WGS sequence"/>
</dbReference>
<feature type="transmembrane region" description="Helical" evidence="7">
    <location>
        <begin position="142"/>
        <end position="165"/>
    </location>
</feature>
<evidence type="ECO:0000313" key="9">
    <source>
        <dbReference type="EMBL" id="TCK60678.1"/>
    </source>
</evidence>
<dbReference type="InterPro" id="IPR017896">
    <property type="entry name" value="4Fe4S_Fe-S-bd"/>
</dbReference>
<keyword evidence="10" id="KW-1185">Reference proteome</keyword>
<dbReference type="InterPro" id="IPR013783">
    <property type="entry name" value="Ig-like_fold"/>
</dbReference>
<comment type="caution">
    <text evidence="9">The sequence shown here is derived from an EMBL/GenBank/DDBJ whole genome shotgun (WGS) entry which is preliminary data.</text>
</comment>
<dbReference type="EMBL" id="SMGG01000004">
    <property type="protein sequence ID" value="TCK60678.1"/>
    <property type="molecule type" value="Genomic_DNA"/>
</dbReference>
<keyword evidence="7" id="KW-0812">Transmembrane</keyword>
<gene>
    <name evidence="9" type="ORF">C8D98_1557</name>
</gene>
<feature type="transmembrane region" description="Helical" evidence="7">
    <location>
        <begin position="12"/>
        <end position="30"/>
    </location>
</feature>
<dbReference type="GO" id="GO:0005886">
    <property type="term" value="C:plasma membrane"/>
    <property type="evidence" value="ECO:0007669"/>
    <property type="project" value="TreeGrafter"/>
</dbReference>
<keyword evidence="7" id="KW-0472">Membrane</keyword>
<reference evidence="9 10" key="1">
    <citation type="submission" date="2019-03" db="EMBL/GenBank/DDBJ databases">
        <title>Genomic Encyclopedia of Type Strains, Phase IV (KMG-IV): sequencing the most valuable type-strain genomes for metagenomic binning, comparative biology and taxonomic classification.</title>
        <authorList>
            <person name="Goeker M."/>
        </authorList>
    </citation>
    <scope>NUCLEOTIDE SEQUENCE [LARGE SCALE GENOMIC DNA]</scope>
    <source>
        <strain evidence="9 10">DSM 24984</strain>
    </source>
</reference>
<dbReference type="Pfam" id="PF13746">
    <property type="entry name" value="Fer4_18"/>
    <property type="match status" value="2"/>
</dbReference>
<evidence type="ECO:0000256" key="3">
    <source>
        <dbReference type="ARBA" id="ARBA00022723"/>
    </source>
</evidence>
<dbReference type="InterPro" id="IPR032879">
    <property type="entry name" value="FixG_C"/>
</dbReference>
<name>A0A4R1K8J8_9BACT</name>
<dbReference type="GO" id="GO:0046872">
    <property type="term" value="F:metal ion binding"/>
    <property type="evidence" value="ECO:0007669"/>
    <property type="project" value="UniProtKB-KW"/>
</dbReference>
<dbReference type="InterPro" id="IPR017900">
    <property type="entry name" value="4Fe4S_Fe_S_CS"/>
</dbReference>
<feature type="transmembrane region" description="Helical" evidence="7">
    <location>
        <begin position="108"/>
        <end position="130"/>
    </location>
</feature>
<evidence type="ECO:0000256" key="2">
    <source>
        <dbReference type="ARBA" id="ARBA00022485"/>
    </source>
</evidence>